<reference evidence="4" key="1">
    <citation type="submission" date="2023-03" db="EMBL/GenBank/DDBJ databases">
        <title>Massive genome expansion in bonnet fungi (Mycena s.s.) driven by repeated elements and novel gene families across ecological guilds.</title>
        <authorList>
            <consortium name="Lawrence Berkeley National Laboratory"/>
            <person name="Harder C.B."/>
            <person name="Miyauchi S."/>
            <person name="Viragh M."/>
            <person name="Kuo A."/>
            <person name="Thoen E."/>
            <person name="Andreopoulos B."/>
            <person name="Lu D."/>
            <person name="Skrede I."/>
            <person name="Drula E."/>
            <person name="Henrissat B."/>
            <person name="Morin E."/>
            <person name="Kohler A."/>
            <person name="Barry K."/>
            <person name="LaButti K."/>
            <person name="Morin E."/>
            <person name="Salamov A."/>
            <person name="Lipzen A."/>
            <person name="Mereny Z."/>
            <person name="Hegedus B."/>
            <person name="Baldrian P."/>
            <person name="Stursova M."/>
            <person name="Weitz H."/>
            <person name="Taylor A."/>
            <person name="Grigoriev I.V."/>
            <person name="Nagy L.G."/>
            <person name="Martin F."/>
            <person name="Kauserud H."/>
        </authorList>
    </citation>
    <scope>NUCLEOTIDE SEQUENCE</scope>
    <source>
        <strain evidence="4">CBHHK182m</strain>
    </source>
</reference>
<dbReference type="EMBL" id="JARKIB010000013">
    <property type="protein sequence ID" value="KAJ7773476.1"/>
    <property type="molecule type" value="Genomic_DNA"/>
</dbReference>
<organism evidence="4 5">
    <name type="scientific">Mycena metata</name>
    <dbReference type="NCBI Taxonomy" id="1033252"/>
    <lineage>
        <taxon>Eukaryota</taxon>
        <taxon>Fungi</taxon>
        <taxon>Dikarya</taxon>
        <taxon>Basidiomycota</taxon>
        <taxon>Agaricomycotina</taxon>
        <taxon>Agaricomycetes</taxon>
        <taxon>Agaricomycetidae</taxon>
        <taxon>Agaricales</taxon>
        <taxon>Marasmiineae</taxon>
        <taxon>Mycenaceae</taxon>
        <taxon>Mycena</taxon>
    </lineage>
</organism>
<dbReference type="InterPro" id="IPR036291">
    <property type="entry name" value="NAD(P)-bd_dom_sf"/>
</dbReference>
<dbReference type="Pfam" id="PF05368">
    <property type="entry name" value="NmrA"/>
    <property type="match status" value="1"/>
</dbReference>
<dbReference type="Gene3D" id="3.90.25.10">
    <property type="entry name" value="UDP-galactose 4-epimerase, domain 1"/>
    <property type="match status" value="1"/>
</dbReference>
<dbReference type="Proteomes" id="UP001215598">
    <property type="component" value="Unassembled WGS sequence"/>
</dbReference>
<evidence type="ECO:0000313" key="5">
    <source>
        <dbReference type="Proteomes" id="UP001215598"/>
    </source>
</evidence>
<evidence type="ECO:0000313" key="4">
    <source>
        <dbReference type="EMBL" id="KAJ7773476.1"/>
    </source>
</evidence>
<name>A0AAD7JWS4_9AGAR</name>
<dbReference type="SUPFAM" id="SSF51735">
    <property type="entry name" value="NAD(P)-binding Rossmann-fold domains"/>
    <property type="match status" value="1"/>
</dbReference>
<proteinExistence type="inferred from homology"/>
<comment type="caution">
    <text evidence="4">The sequence shown here is derived from an EMBL/GenBank/DDBJ whole genome shotgun (WGS) entry which is preliminary data.</text>
</comment>
<sequence>MSRNLCITAVDGQTGHLIAELLLTDPNFSKRFKSVAGLTLDIEHEHVQQLESLGAVIVPHQPGRERALTKQLKDLNVDTICLIPPTHPDKYDITFELINATKKANIPNVCFISAAGADLADAKKQPRLHEFIALEHLVMAAKGDTSTKAGHSPVVIRAGFYAENLLLYATQIREEHILPLPVGDAHKFAPIALGDIAQVAAHVLSGEGPQGFADEHRGQLIVLTGPMLAAGNEIATAAGKALGFDVKYEDISQAEAKRVLKSHSELDSSEMEFLLEYYSLVREGKTNYISTHAFHDITGTHPTELEEVFKLYAAEFQAQGDGSDGHVSKRRKTKK</sequence>
<evidence type="ECO:0000256" key="2">
    <source>
        <dbReference type="ARBA" id="ARBA00022857"/>
    </source>
</evidence>
<evidence type="ECO:0000259" key="3">
    <source>
        <dbReference type="Pfam" id="PF05368"/>
    </source>
</evidence>
<keyword evidence="2" id="KW-0521">NADP</keyword>
<dbReference type="AlphaFoldDB" id="A0AAD7JWS4"/>
<protein>
    <recommendedName>
        <fullName evidence="3">NmrA-like domain-containing protein</fullName>
    </recommendedName>
</protein>
<dbReference type="PANTHER" id="PTHR42748:SF22">
    <property type="entry name" value="NMRA-LIKE DOMAIN-CONTAINING PROTEIN"/>
    <property type="match status" value="1"/>
</dbReference>
<accession>A0AAD7JWS4</accession>
<dbReference type="InterPro" id="IPR051164">
    <property type="entry name" value="NmrA-like_oxidored"/>
</dbReference>
<gene>
    <name evidence="4" type="ORF">B0H16DRAFT_150367</name>
</gene>
<dbReference type="GO" id="GO:0005634">
    <property type="term" value="C:nucleus"/>
    <property type="evidence" value="ECO:0007669"/>
    <property type="project" value="TreeGrafter"/>
</dbReference>
<dbReference type="InterPro" id="IPR008030">
    <property type="entry name" value="NmrA-like"/>
</dbReference>
<evidence type="ECO:0000256" key="1">
    <source>
        <dbReference type="ARBA" id="ARBA00006328"/>
    </source>
</evidence>
<keyword evidence="5" id="KW-1185">Reference proteome</keyword>
<comment type="similarity">
    <text evidence="1">Belongs to the NmrA-type oxidoreductase family.</text>
</comment>
<dbReference type="Gene3D" id="3.40.50.720">
    <property type="entry name" value="NAD(P)-binding Rossmann-like Domain"/>
    <property type="match status" value="1"/>
</dbReference>
<feature type="domain" description="NmrA-like" evidence="3">
    <location>
        <begin position="12"/>
        <end position="281"/>
    </location>
</feature>
<dbReference type="PANTHER" id="PTHR42748">
    <property type="entry name" value="NITROGEN METABOLITE REPRESSION PROTEIN NMRA FAMILY MEMBER"/>
    <property type="match status" value="1"/>
</dbReference>